<name>G0N0E2_CAEBE</name>
<dbReference type="PANTHER" id="PTHR22899:SF0">
    <property type="entry name" value="F-BOX ASSOCIATED DOMAIN-CONTAINING PROTEIN-RELATED"/>
    <property type="match status" value="1"/>
</dbReference>
<dbReference type="InterPro" id="IPR053222">
    <property type="entry name" value="Zygotic_Embryogenesis-Asso"/>
</dbReference>
<organism evidence="3">
    <name type="scientific">Caenorhabditis brenneri</name>
    <name type="common">Nematode worm</name>
    <dbReference type="NCBI Taxonomy" id="135651"/>
    <lineage>
        <taxon>Eukaryota</taxon>
        <taxon>Metazoa</taxon>
        <taxon>Ecdysozoa</taxon>
        <taxon>Nematoda</taxon>
        <taxon>Chromadorea</taxon>
        <taxon>Rhabditida</taxon>
        <taxon>Rhabditina</taxon>
        <taxon>Rhabditomorpha</taxon>
        <taxon>Rhabditoidea</taxon>
        <taxon>Rhabditidae</taxon>
        <taxon>Peloderinae</taxon>
        <taxon>Caenorhabditis</taxon>
    </lineage>
</organism>
<dbReference type="PANTHER" id="PTHR22899">
    <property type="entry name" value="CYCLIN-RELATED F-BOX FAMILY"/>
    <property type="match status" value="1"/>
</dbReference>
<dbReference type="EMBL" id="GL379824">
    <property type="protein sequence ID" value="EGT48885.1"/>
    <property type="molecule type" value="Genomic_DNA"/>
</dbReference>
<dbReference type="InParanoid" id="G0N0E2"/>
<dbReference type="HOGENOM" id="CLU_028840_1_2_1"/>
<dbReference type="AlphaFoldDB" id="G0N0E2"/>
<evidence type="ECO:0000313" key="3">
    <source>
        <dbReference type="Proteomes" id="UP000008068"/>
    </source>
</evidence>
<proteinExistence type="predicted"/>
<dbReference type="Proteomes" id="UP000008068">
    <property type="component" value="Unassembled WGS sequence"/>
</dbReference>
<accession>G0N0E2</accession>
<keyword evidence="3" id="KW-1185">Reference proteome</keyword>
<dbReference type="Pfam" id="PF07735">
    <property type="entry name" value="FBA_2"/>
    <property type="match status" value="1"/>
</dbReference>
<dbReference type="FunCoup" id="G0N0E2">
    <property type="interactions" value="1049"/>
</dbReference>
<feature type="domain" description="Sdz-33 F-box" evidence="1">
    <location>
        <begin position="123"/>
        <end position="189"/>
    </location>
</feature>
<evidence type="ECO:0000259" key="1">
    <source>
        <dbReference type="Pfam" id="PF07735"/>
    </source>
</evidence>
<dbReference type="InterPro" id="IPR012885">
    <property type="entry name" value="F-box_Sdz-33"/>
</dbReference>
<sequence>MYWGMGAYGRKKKLTAPKSVKVIESSFSDYTTSTWENDTLTMQYWLKHLQDIFNYPRIDFIYFSNHSSQFDIDDIKELFGNTTKVSIDDTGCNAFNQMILQKFSSLKKLSIRTSILANSKTPESTLIQNFDELHFGYILERTPMTLDELLLINSKGIRIEGLQMPKKLLNSFIKLWQKGSSSHMEYLYFFFSGAEENDEYIVMKEIQHEVISDNRRRMFKSVGLKEPYTVTGGLDIYRMDGTKATIQIENKHPFVNVKIFVWFDHCIMES</sequence>
<protein>
    <recommendedName>
        <fullName evidence="1">Sdz-33 F-box domain-containing protein</fullName>
    </recommendedName>
</protein>
<gene>
    <name evidence="2" type="ORF">CAEBREN_20374</name>
</gene>
<evidence type="ECO:0000313" key="2">
    <source>
        <dbReference type="EMBL" id="EGT48885.1"/>
    </source>
</evidence>
<reference evidence="3" key="1">
    <citation type="submission" date="2011-07" db="EMBL/GenBank/DDBJ databases">
        <authorList>
            <consortium name="Caenorhabditis brenneri Sequencing and Analysis Consortium"/>
            <person name="Wilson R.K."/>
        </authorList>
    </citation>
    <scope>NUCLEOTIDE SEQUENCE [LARGE SCALE GENOMIC DNA]</scope>
    <source>
        <strain evidence="3">PB2801</strain>
    </source>
</reference>